<dbReference type="PANTHER" id="PTHR44858">
    <property type="entry name" value="TETRATRICOPEPTIDE REPEAT PROTEIN 6"/>
    <property type="match status" value="1"/>
</dbReference>
<feature type="repeat" description="TPR" evidence="3">
    <location>
        <begin position="2"/>
        <end position="33"/>
    </location>
</feature>
<proteinExistence type="predicted"/>
<feature type="repeat" description="TPR" evidence="3">
    <location>
        <begin position="34"/>
        <end position="67"/>
    </location>
</feature>
<keyword evidence="5" id="KW-1185">Reference proteome</keyword>
<feature type="repeat" description="TPR" evidence="3">
    <location>
        <begin position="102"/>
        <end position="135"/>
    </location>
</feature>
<dbReference type="SMART" id="SM00028">
    <property type="entry name" value="TPR"/>
    <property type="match status" value="5"/>
</dbReference>
<evidence type="ECO:0000256" key="2">
    <source>
        <dbReference type="ARBA" id="ARBA00022803"/>
    </source>
</evidence>
<dbReference type="PROSITE" id="PS50005">
    <property type="entry name" value="TPR"/>
    <property type="match status" value="4"/>
</dbReference>
<accession>A0A927MIN9</accession>
<keyword evidence="1" id="KW-0677">Repeat</keyword>
<feature type="repeat" description="TPR" evidence="3">
    <location>
        <begin position="68"/>
        <end position="101"/>
    </location>
</feature>
<organism evidence="4 5">
    <name type="scientific">Sporosarcina limicola</name>
    <dbReference type="NCBI Taxonomy" id="34101"/>
    <lineage>
        <taxon>Bacteria</taxon>
        <taxon>Bacillati</taxon>
        <taxon>Bacillota</taxon>
        <taxon>Bacilli</taxon>
        <taxon>Bacillales</taxon>
        <taxon>Caryophanaceae</taxon>
        <taxon>Sporosarcina</taxon>
    </lineage>
</organism>
<dbReference type="Gene3D" id="1.25.40.10">
    <property type="entry name" value="Tetratricopeptide repeat domain"/>
    <property type="match status" value="3"/>
</dbReference>
<name>A0A927MIN9_9BACL</name>
<dbReference type="RefSeq" id="WP_192598397.1">
    <property type="nucleotide sequence ID" value="NZ_JADBEL010000007.1"/>
</dbReference>
<evidence type="ECO:0000313" key="5">
    <source>
        <dbReference type="Proteomes" id="UP000658225"/>
    </source>
</evidence>
<keyword evidence="2 3" id="KW-0802">TPR repeat</keyword>
<gene>
    <name evidence="4" type="ORF">H4683_001700</name>
</gene>
<evidence type="ECO:0000313" key="4">
    <source>
        <dbReference type="EMBL" id="MBE1554623.1"/>
    </source>
</evidence>
<dbReference type="Pfam" id="PF13432">
    <property type="entry name" value="TPR_16"/>
    <property type="match status" value="2"/>
</dbReference>
<dbReference type="EMBL" id="JADBEL010000007">
    <property type="protein sequence ID" value="MBE1554623.1"/>
    <property type="molecule type" value="Genomic_DNA"/>
</dbReference>
<dbReference type="InterPro" id="IPR019734">
    <property type="entry name" value="TPR_rpt"/>
</dbReference>
<protein>
    <submittedName>
        <fullName evidence="4">Tetratricopeptide (TPR) repeat protein</fullName>
    </submittedName>
</protein>
<dbReference type="InterPro" id="IPR006597">
    <property type="entry name" value="Sel1-like"/>
</dbReference>
<dbReference type="PANTHER" id="PTHR44858:SF1">
    <property type="entry name" value="UDP-N-ACETYLGLUCOSAMINE--PEPTIDE N-ACETYLGLUCOSAMINYLTRANSFERASE SPINDLY-RELATED"/>
    <property type="match status" value="1"/>
</dbReference>
<comment type="caution">
    <text evidence="4">The sequence shown here is derived from an EMBL/GenBank/DDBJ whole genome shotgun (WGS) entry which is preliminary data.</text>
</comment>
<dbReference type="SMART" id="SM00671">
    <property type="entry name" value="SEL1"/>
    <property type="match status" value="3"/>
</dbReference>
<sequence>MEYNEIGITALQEGSYEKAVEAFMKAVEQDPKNAIGYINLGNVFASLSDAEKAEPFFQKAITLDKEAGTAYYGLANLYYNKERYEEAAKLYETAIRQGVEEADAYFMLGKSLERTGNEKLALPYLQRAAELAPEDLEARLSYGILLANMELFKEAGAEFRFILKQDEEHADAHYNLGLLYAVSTNDKADALLHLKKAFTIDPEHIQARYIYDMIQLGENDK</sequence>
<dbReference type="PROSITE" id="PS50293">
    <property type="entry name" value="TPR_REGION"/>
    <property type="match status" value="1"/>
</dbReference>
<dbReference type="Pfam" id="PF13414">
    <property type="entry name" value="TPR_11"/>
    <property type="match status" value="1"/>
</dbReference>
<dbReference type="InterPro" id="IPR011990">
    <property type="entry name" value="TPR-like_helical_dom_sf"/>
</dbReference>
<dbReference type="InterPro" id="IPR050498">
    <property type="entry name" value="Ycf3"/>
</dbReference>
<dbReference type="Proteomes" id="UP000658225">
    <property type="component" value="Unassembled WGS sequence"/>
</dbReference>
<dbReference type="AlphaFoldDB" id="A0A927MIN9"/>
<reference evidence="4" key="1">
    <citation type="submission" date="2020-10" db="EMBL/GenBank/DDBJ databases">
        <title>Genomic Encyclopedia of Type Strains, Phase IV (KMG-IV): sequencing the most valuable type-strain genomes for metagenomic binning, comparative biology and taxonomic classification.</title>
        <authorList>
            <person name="Goeker M."/>
        </authorList>
    </citation>
    <scope>NUCLEOTIDE SEQUENCE</scope>
    <source>
        <strain evidence="4">DSM 13886</strain>
    </source>
</reference>
<evidence type="ECO:0000256" key="1">
    <source>
        <dbReference type="ARBA" id="ARBA00022737"/>
    </source>
</evidence>
<evidence type="ECO:0000256" key="3">
    <source>
        <dbReference type="PROSITE-ProRule" id="PRU00339"/>
    </source>
</evidence>
<dbReference type="SUPFAM" id="SSF48452">
    <property type="entry name" value="TPR-like"/>
    <property type="match status" value="1"/>
</dbReference>